<feature type="region of interest" description="Disordered" evidence="3">
    <location>
        <begin position="549"/>
        <end position="576"/>
    </location>
</feature>
<dbReference type="Proteomes" id="UP001152885">
    <property type="component" value="Unassembled WGS sequence"/>
</dbReference>
<dbReference type="Gene3D" id="1.10.472.80">
    <property type="entry name" value="Ypt/Rab-GAP domain of gyp1p, domain 3"/>
    <property type="match status" value="1"/>
</dbReference>
<feature type="compositionally biased region" description="Low complexity" evidence="3">
    <location>
        <begin position="138"/>
        <end position="154"/>
    </location>
</feature>
<evidence type="ECO:0000313" key="6">
    <source>
        <dbReference type="Proteomes" id="UP001152885"/>
    </source>
</evidence>
<dbReference type="AlphaFoldDB" id="A0A9W4TU00"/>
<accession>A0A9W4TU00</accession>
<protein>
    <recommendedName>
        <fullName evidence="2">Oxidant-induced cell-cycle arrest protein 5</fullName>
    </recommendedName>
</protein>
<dbReference type="InterPro" id="IPR035969">
    <property type="entry name" value="Rab-GAP_TBC_sf"/>
</dbReference>
<comment type="similarity">
    <text evidence="1">Belongs to the OCA5 family.</text>
</comment>
<reference evidence="5" key="1">
    <citation type="submission" date="2022-12" db="EMBL/GenBank/DDBJ databases">
        <authorList>
            <person name="Brejova B."/>
        </authorList>
    </citation>
    <scope>NUCLEOTIDE SEQUENCE</scope>
</reference>
<feature type="region of interest" description="Disordered" evidence="3">
    <location>
        <begin position="132"/>
        <end position="154"/>
    </location>
</feature>
<dbReference type="SUPFAM" id="SSF47923">
    <property type="entry name" value="Ypt/Rab-GAP domain of gyp1p"/>
    <property type="match status" value="2"/>
</dbReference>
<comment type="caution">
    <text evidence="5">The sequence shown here is derived from an EMBL/GenBank/DDBJ whole genome shotgun (WGS) entry which is preliminary data.</text>
</comment>
<organism evidence="5 6">
    <name type="scientific">Candida verbasci</name>
    <dbReference type="NCBI Taxonomy" id="1227364"/>
    <lineage>
        <taxon>Eukaryota</taxon>
        <taxon>Fungi</taxon>
        <taxon>Dikarya</taxon>
        <taxon>Ascomycota</taxon>
        <taxon>Saccharomycotina</taxon>
        <taxon>Pichiomycetes</taxon>
        <taxon>Debaryomycetaceae</taxon>
        <taxon>Candida/Lodderomyces clade</taxon>
        <taxon>Candida</taxon>
    </lineage>
</organism>
<keyword evidence="6" id="KW-1185">Reference proteome</keyword>
<feature type="compositionally biased region" description="Polar residues" evidence="3">
    <location>
        <begin position="560"/>
        <end position="573"/>
    </location>
</feature>
<dbReference type="OrthoDB" id="27140at2759"/>
<dbReference type="SMART" id="SM00164">
    <property type="entry name" value="TBC"/>
    <property type="match status" value="1"/>
</dbReference>
<feature type="domain" description="Rab-GAP TBC" evidence="4">
    <location>
        <begin position="96"/>
        <end position="421"/>
    </location>
</feature>
<gene>
    <name evidence="5" type="ORF">CANVERA_P2807</name>
</gene>
<dbReference type="EMBL" id="CANTUO010000002">
    <property type="protein sequence ID" value="CAI5758293.1"/>
    <property type="molecule type" value="Genomic_DNA"/>
</dbReference>
<sequence>MNDTLNPLQSNSSIPINSQNNNVQEKQALDHDLKLSINSTNDDLITVAPHSPPSSNIVKKDQKPSFTYDLEIFNLCKEYLSTKNHHGLSLISRQKGIPPFLRFKVWPILLKYHPFVLNPFIQPDNDIINDTGKELRDSGSNYSSSSESTTNTTTSDIEDQIRYKIKKDLHKYIQRLKLYSQSSQKSSHHSLNDIENEILSILETSILKFTIKWGKIIKYDQSLTWIALNLAEWFPPIPKTPWVLRGRDSLKRQYENDESESNSNSFIVDLLDDYSNYIDNIKDLKQYLEDLIYKDEKISSMSFHDMFERLVLVLLHCGEPHKSKNKDKSLDLKFNSENTKSNLFSKLPVTGGSIEDRVSFFIYCLRKLLPELSNHFNEEQILTKFGCLDDEWLIWWLKFCGTKVWSKYDRGRIWDYLLGWRLKNPKRSFSYYYEKLNYLNRNTLDKLGPDIFWSVSEEKDKNSNDNSEIKKNSSFKDLINDLNNAELDKENQFDQEALLTIPFCKVDPHVSLIFISLSLLKSKENILVELDQHEIRQFLSRLPSKSYKYKQKHNQKQNQTPNSTSASPMSLSPISDGEMKICKPINNIIISNDDQKDNKHKINFIDNIILESGELWRKWLYSEWMDDN</sequence>
<evidence type="ECO:0000313" key="5">
    <source>
        <dbReference type="EMBL" id="CAI5758293.1"/>
    </source>
</evidence>
<evidence type="ECO:0000259" key="4">
    <source>
        <dbReference type="PROSITE" id="PS50086"/>
    </source>
</evidence>
<dbReference type="PROSITE" id="PS50086">
    <property type="entry name" value="TBC_RABGAP"/>
    <property type="match status" value="1"/>
</dbReference>
<dbReference type="InterPro" id="IPR000195">
    <property type="entry name" value="Rab-GAP-TBC_dom"/>
</dbReference>
<name>A0A9W4TU00_9ASCO</name>
<evidence type="ECO:0000256" key="2">
    <source>
        <dbReference type="ARBA" id="ARBA00019144"/>
    </source>
</evidence>
<evidence type="ECO:0000256" key="3">
    <source>
        <dbReference type="SAM" id="MobiDB-lite"/>
    </source>
</evidence>
<proteinExistence type="inferred from homology"/>
<evidence type="ECO:0000256" key="1">
    <source>
        <dbReference type="ARBA" id="ARBA00005521"/>
    </source>
</evidence>